<dbReference type="Proteomes" id="UP000076871">
    <property type="component" value="Unassembled WGS sequence"/>
</dbReference>
<accession>A0A165CUG1</accession>
<feature type="non-terminal residue" evidence="4">
    <location>
        <position position="1"/>
    </location>
</feature>
<dbReference type="RefSeq" id="XP_040761192.1">
    <property type="nucleotide sequence ID" value="XM_040903281.1"/>
</dbReference>
<dbReference type="GO" id="GO:0005524">
    <property type="term" value="F:ATP binding"/>
    <property type="evidence" value="ECO:0007669"/>
    <property type="project" value="UniProtKB-KW"/>
</dbReference>
<sequence>VARQLFEAVEFMHDHGVAHMDIKPDNIRIPLGYGRLTIIDFGLSVRVKGPRDMLEGYRGTPEYSAPEVDSTRYSPIRADLWSVGQVV</sequence>
<evidence type="ECO:0000259" key="3">
    <source>
        <dbReference type="PROSITE" id="PS50011"/>
    </source>
</evidence>
<dbReference type="PANTHER" id="PTHR24346">
    <property type="entry name" value="MAP/MICROTUBULE AFFINITY-REGULATING KINASE"/>
    <property type="match status" value="1"/>
</dbReference>
<keyword evidence="5" id="KW-1185">Reference proteome</keyword>
<organism evidence="4 5">
    <name type="scientific">Laetiporus sulphureus 93-53</name>
    <dbReference type="NCBI Taxonomy" id="1314785"/>
    <lineage>
        <taxon>Eukaryota</taxon>
        <taxon>Fungi</taxon>
        <taxon>Dikarya</taxon>
        <taxon>Basidiomycota</taxon>
        <taxon>Agaricomycotina</taxon>
        <taxon>Agaricomycetes</taxon>
        <taxon>Polyporales</taxon>
        <taxon>Laetiporus</taxon>
    </lineage>
</organism>
<dbReference type="Pfam" id="PF00069">
    <property type="entry name" value="Pkinase"/>
    <property type="match status" value="1"/>
</dbReference>
<dbReference type="InParanoid" id="A0A165CUG1"/>
<dbReference type="EMBL" id="KV427644">
    <property type="protein sequence ID" value="KZT03452.1"/>
    <property type="molecule type" value="Genomic_DNA"/>
</dbReference>
<keyword evidence="2" id="KW-0067">ATP-binding</keyword>
<dbReference type="GO" id="GO:0005737">
    <property type="term" value="C:cytoplasm"/>
    <property type="evidence" value="ECO:0007669"/>
    <property type="project" value="TreeGrafter"/>
</dbReference>
<dbReference type="PROSITE" id="PS50011">
    <property type="entry name" value="PROTEIN_KINASE_DOM"/>
    <property type="match status" value="1"/>
</dbReference>
<proteinExistence type="predicted"/>
<gene>
    <name evidence="4" type="ORF">LAESUDRAFT_621907</name>
</gene>
<evidence type="ECO:0000256" key="1">
    <source>
        <dbReference type="ARBA" id="ARBA00022741"/>
    </source>
</evidence>
<dbReference type="GO" id="GO:0004674">
    <property type="term" value="F:protein serine/threonine kinase activity"/>
    <property type="evidence" value="ECO:0007669"/>
    <property type="project" value="TreeGrafter"/>
</dbReference>
<feature type="domain" description="Protein kinase" evidence="3">
    <location>
        <begin position="1"/>
        <end position="87"/>
    </location>
</feature>
<keyword evidence="4" id="KW-0418">Kinase</keyword>
<dbReference type="STRING" id="1314785.A0A165CUG1"/>
<evidence type="ECO:0000256" key="2">
    <source>
        <dbReference type="ARBA" id="ARBA00022840"/>
    </source>
</evidence>
<evidence type="ECO:0000313" key="4">
    <source>
        <dbReference type="EMBL" id="KZT03452.1"/>
    </source>
</evidence>
<dbReference type="GO" id="GO:0035556">
    <property type="term" value="P:intracellular signal transduction"/>
    <property type="evidence" value="ECO:0007669"/>
    <property type="project" value="TreeGrafter"/>
</dbReference>
<keyword evidence="1" id="KW-0547">Nucleotide-binding</keyword>
<feature type="non-terminal residue" evidence="4">
    <location>
        <position position="87"/>
    </location>
</feature>
<reference evidence="4 5" key="1">
    <citation type="journal article" date="2016" name="Mol. Biol. Evol.">
        <title>Comparative Genomics of Early-Diverging Mushroom-Forming Fungi Provides Insights into the Origins of Lignocellulose Decay Capabilities.</title>
        <authorList>
            <person name="Nagy L.G."/>
            <person name="Riley R."/>
            <person name="Tritt A."/>
            <person name="Adam C."/>
            <person name="Daum C."/>
            <person name="Floudas D."/>
            <person name="Sun H."/>
            <person name="Yadav J.S."/>
            <person name="Pangilinan J."/>
            <person name="Larsson K.H."/>
            <person name="Matsuura K."/>
            <person name="Barry K."/>
            <person name="Labutti K."/>
            <person name="Kuo R."/>
            <person name="Ohm R.A."/>
            <person name="Bhattacharya S.S."/>
            <person name="Shirouzu T."/>
            <person name="Yoshinaga Y."/>
            <person name="Martin F.M."/>
            <person name="Grigoriev I.V."/>
            <person name="Hibbett D.S."/>
        </authorList>
    </citation>
    <scope>NUCLEOTIDE SEQUENCE [LARGE SCALE GENOMIC DNA]</scope>
    <source>
        <strain evidence="4 5">93-53</strain>
    </source>
</reference>
<dbReference type="PANTHER" id="PTHR24346:SF30">
    <property type="entry name" value="MATERNAL EMBRYONIC LEUCINE ZIPPER KINASE"/>
    <property type="match status" value="1"/>
</dbReference>
<name>A0A165CUG1_9APHY</name>
<evidence type="ECO:0000313" key="5">
    <source>
        <dbReference type="Proteomes" id="UP000076871"/>
    </source>
</evidence>
<keyword evidence="4" id="KW-0808">Transferase</keyword>
<dbReference type="AlphaFoldDB" id="A0A165CUG1"/>
<dbReference type="SUPFAM" id="SSF56112">
    <property type="entry name" value="Protein kinase-like (PK-like)"/>
    <property type="match status" value="1"/>
</dbReference>
<dbReference type="Gene3D" id="1.10.510.10">
    <property type="entry name" value="Transferase(Phosphotransferase) domain 1"/>
    <property type="match status" value="1"/>
</dbReference>
<dbReference type="OrthoDB" id="2789888at2759"/>
<dbReference type="InterPro" id="IPR011009">
    <property type="entry name" value="Kinase-like_dom_sf"/>
</dbReference>
<dbReference type="GeneID" id="63820312"/>
<dbReference type="InterPro" id="IPR000719">
    <property type="entry name" value="Prot_kinase_dom"/>
</dbReference>
<protein>
    <submittedName>
        <fullName evidence="4">Kinase-like protein</fullName>
    </submittedName>
</protein>